<feature type="region of interest" description="Disordered" evidence="1">
    <location>
        <begin position="303"/>
        <end position="332"/>
    </location>
</feature>
<dbReference type="RefSeq" id="XP_007418098.1">
    <property type="nucleotide sequence ID" value="XM_007418036.1"/>
</dbReference>
<dbReference type="AlphaFoldDB" id="F4S9R1"/>
<proteinExistence type="predicted"/>
<sequence length="332" mass="36734">MAEANLARVTRAMSAANTSTSVPEGGPSQTDMAQTEGQEGTTGGGLAEQMDANHQIGPTANQLNTVVEEVKEDLDGVAILEMDPRSETEDDTWQPHEHAGKEKGAREDTPTDEEESLAEEDMDLSNHSNFVVLLPFYIGHTASLPPIMHLCRVLRSQMNLNINNTAKKTYKKVLRSQTNLNINNTAKKTYKSNSMRRYQDDMSGSILSPRKTLSNDSGQAIPAANRCCYEAGVAESVAKKPHGDRILMLQARIDDAYMRRDYALGADLLAKLTEMITKETARHYAPAPRNDAQTPVLALVPNHSHKRRTTPHRLIQENLSDFSTSSHDRNRL</sequence>
<dbReference type="EMBL" id="GL883172">
    <property type="protein sequence ID" value="EGF98623.1"/>
    <property type="molecule type" value="Genomic_DNA"/>
</dbReference>
<feature type="region of interest" description="Disordered" evidence="1">
    <location>
        <begin position="1"/>
        <end position="49"/>
    </location>
</feature>
<evidence type="ECO:0000313" key="3">
    <source>
        <dbReference type="Proteomes" id="UP000001072"/>
    </source>
</evidence>
<name>F4S9R1_MELLP</name>
<accession>F4S9R1</accession>
<feature type="compositionally biased region" description="Polar residues" evidence="1">
    <location>
        <begin position="15"/>
        <end position="33"/>
    </location>
</feature>
<dbReference type="InParanoid" id="F4S9R1"/>
<keyword evidence="3" id="KW-1185">Reference proteome</keyword>
<evidence type="ECO:0000313" key="2">
    <source>
        <dbReference type="EMBL" id="EGF98623.1"/>
    </source>
</evidence>
<dbReference type="HOGENOM" id="CLU_836987_0_0_1"/>
<feature type="compositionally biased region" description="Acidic residues" evidence="1">
    <location>
        <begin position="110"/>
        <end position="122"/>
    </location>
</feature>
<organism evidence="3">
    <name type="scientific">Melampsora larici-populina (strain 98AG31 / pathotype 3-4-7)</name>
    <name type="common">Poplar leaf rust fungus</name>
    <dbReference type="NCBI Taxonomy" id="747676"/>
    <lineage>
        <taxon>Eukaryota</taxon>
        <taxon>Fungi</taxon>
        <taxon>Dikarya</taxon>
        <taxon>Basidiomycota</taxon>
        <taxon>Pucciniomycotina</taxon>
        <taxon>Pucciniomycetes</taxon>
        <taxon>Pucciniales</taxon>
        <taxon>Melampsoraceae</taxon>
        <taxon>Melampsora</taxon>
    </lineage>
</organism>
<dbReference type="GeneID" id="18931196"/>
<protein>
    <submittedName>
        <fullName evidence="2">Uncharacterized protein</fullName>
    </submittedName>
</protein>
<feature type="compositionally biased region" description="Basic and acidic residues" evidence="1">
    <location>
        <begin position="82"/>
        <end position="109"/>
    </location>
</feature>
<feature type="region of interest" description="Disordered" evidence="1">
    <location>
        <begin position="82"/>
        <end position="122"/>
    </location>
</feature>
<dbReference type="Proteomes" id="UP000001072">
    <property type="component" value="Unassembled WGS sequence"/>
</dbReference>
<reference evidence="3" key="1">
    <citation type="journal article" date="2011" name="Proc. Natl. Acad. Sci. U.S.A.">
        <title>Obligate biotrophy features unraveled by the genomic analysis of rust fungi.</title>
        <authorList>
            <person name="Duplessis S."/>
            <person name="Cuomo C.A."/>
            <person name="Lin Y.-C."/>
            <person name="Aerts A."/>
            <person name="Tisserant E."/>
            <person name="Veneault-Fourrey C."/>
            <person name="Joly D.L."/>
            <person name="Hacquard S."/>
            <person name="Amselem J."/>
            <person name="Cantarel B.L."/>
            <person name="Chiu R."/>
            <person name="Coutinho P.M."/>
            <person name="Feau N."/>
            <person name="Field M."/>
            <person name="Frey P."/>
            <person name="Gelhaye E."/>
            <person name="Goldberg J."/>
            <person name="Grabherr M.G."/>
            <person name="Kodira C.D."/>
            <person name="Kohler A."/>
            <person name="Kuees U."/>
            <person name="Lindquist E.A."/>
            <person name="Lucas S.M."/>
            <person name="Mago R."/>
            <person name="Mauceli E."/>
            <person name="Morin E."/>
            <person name="Murat C."/>
            <person name="Pangilinan J.L."/>
            <person name="Park R."/>
            <person name="Pearson M."/>
            <person name="Quesneville H."/>
            <person name="Rouhier N."/>
            <person name="Sakthikumar S."/>
            <person name="Salamov A.A."/>
            <person name="Schmutz J."/>
            <person name="Selles B."/>
            <person name="Shapiro H."/>
            <person name="Tanguay P."/>
            <person name="Tuskan G.A."/>
            <person name="Henrissat B."/>
            <person name="Van de Peer Y."/>
            <person name="Rouze P."/>
            <person name="Ellis J.G."/>
            <person name="Dodds P.N."/>
            <person name="Schein J.E."/>
            <person name="Zhong S."/>
            <person name="Hamelin R.C."/>
            <person name="Grigoriev I.V."/>
            <person name="Szabo L.J."/>
            <person name="Martin F."/>
        </authorList>
    </citation>
    <scope>NUCLEOTIDE SEQUENCE [LARGE SCALE GENOMIC DNA]</scope>
    <source>
        <strain evidence="3">98AG31 / pathotype 3-4-7</strain>
    </source>
</reference>
<dbReference type="VEuPathDB" id="FungiDB:MELLADRAFT_69192"/>
<dbReference type="KEGG" id="mlr:MELLADRAFT_69192"/>
<gene>
    <name evidence="2" type="ORF">MELLADRAFT_69192</name>
</gene>
<evidence type="ECO:0000256" key="1">
    <source>
        <dbReference type="SAM" id="MobiDB-lite"/>
    </source>
</evidence>